<reference evidence="2" key="1">
    <citation type="submission" date="2022-10" db="EMBL/GenBank/DDBJ databases">
        <title>The WGS of Solirubrobacter ginsenosidimutans DSM 21036.</title>
        <authorList>
            <person name="Jiang Z."/>
        </authorList>
    </citation>
    <scope>NUCLEOTIDE SEQUENCE</scope>
    <source>
        <strain evidence="2">DSM 21036</strain>
    </source>
</reference>
<proteinExistence type="predicted"/>
<comment type="caution">
    <text evidence="2">The sequence shown here is derived from an EMBL/GenBank/DDBJ whole genome shotgun (WGS) entry which is preliminary data.</text>
</comment>
<dbReference type="GO" id="GO:0042578">
    <property type="term" value="F:phosphoric ester hydrolase activity"/>
    <property type="evidence" value="ECO:0007669"/>
    <property type="project" value="TreeGrafter"/>
</dbReference>
<dbReference type="RefSeq" id="WP_270041769.1">
    <property type="nucleotide sequence ID" value="NZ_JAPDOD010000019.1"/>
</dbReference>
<gene>
    <name evidence="2" type="ORF">OM076_19800</name>
</gene>
<dbReference type="GO" id="GO:0008270">
    <property type="term" value="F:zinc ion binding"/>
    <property type="evidence" value="ECO:0007669"/>
    <property type="project" value="TreeGrafter"/>
</dbReference>
<keyword evidence="3" id="KW-1185">Reference proteome</keyword>
<dbReference type="InterPro" id="IPR004013">
    <property type="entry name" value="PHP_dom"/>
</dbReference>
<dbReference type="InterPro" id="IPR003141">
    <property type="entry name" value="Pol/His_phosphatase_N"/>
</dbReference>
<dbReference type="InterPro" id="IPR050243">
    <property type="entry name" value="PHP_phosphatase"/>
</dbReference>
<dbReference type="PANTHER" id="PTHR36928">
    <property type="entry name" value="PHOSPHATASE YCDX-RELATED"/>
    <property type="match status" value="1"/>
</dbReference>
<accession>A0A9X3MWB9</accession>
<dbReference type="Proteomes" id="UP001149140">
    <property type="component" value="Unassembled WGS sequence"/>
</dbReference>
<dbReference type="Gene3D" id="3.20.20.140">
    <property type="entry name" value="Metal-dependent hydrolases"/>
    <property type="match status" value="1"/>
</dbReference>
<dbReference type="Pfam" id="PF02811">
    <property type="entry name" value="PHP"/>
    <property type="match status" value="1"/>
</dbReference>
<feature type="domain" description="Polymerase/histidinol phosphatase N-terminal" evidence="1">
    <location>
        <begin position="5"/>
        <end position="76"/>
    </location>
</feature>
<dbReference type="SUPFAM" id="SSF89550">
    <property type="entry name" value="PHP domain-like"/>
    <property type="match status" value="1"/>
</dbReference>
<organism evidence="2 3">
    <name type="scientific">Solirubrobacter ginsenosidimutans</name>
    <dbReference type="NCBI Taxonomy" id="490573"/>
    <lineage>
        <taxon>Bacteria</taxon>
        <taxon>Bacillati</taxon>
        <taxon>Actinomycetota</taxon>
        <taxon>Thermoleophilia</taxon>
        <taxon>Solirubrobacterales</taxon>
        <taxon>Solirubrobacteraceae</taxon>
        <taxon>Solirubrobacter</taxon>
    </lineage>
</organism>
<sequence length="234" mass="25156">MNPLADLHVHSTFSDGRDPIEANIAAAEALGLDALGCVDHVRVDTDWVPAYVEAVQRLRGETAVELRCGIEAKLLDTTGALDLPDQIEGIDAIYAADHQVPLAEGPTHPREVRERIAAGDLDAAAVIDAILTSTARALDRPQRVVIAHFLSILPKIGLSEADVPLDGLERLAAETARTGQEIEVSERWRCPSAATLRPFVRAGVTILLSTDSHKSDTIGRYDYCLAVKQELGTG</sequence>
<dbReference type="EMBL" id="JAPDOD010000019">
    <property type="protein sequence ID" value="MDA0162528.1"/>
    <property type="molecule type" value="Genomic_DNA"/>
</dbReference>
<dbReference type="PANTHER" id="PTHR36928:SF1">
    <property type="entry name" value="PHOSPHATASE YCDX-RELATED"/>
    <property type="match status" value="1"/>
</dbReference>
<dbReference type="InterPro" id="IPR016195">
    <property type="entry name" value="Pol/histidinol_Pase-like"/>
</dbReference>
<protein>
    <submittedName>
        <fullName evidence="2">PHP domain-containing protein</fullName>
    </submittedName>
</protein>
<name>A0A9X3MWB9_9ACTN</name>
<evidence type="ECO:0000313" key="3">
    <source>
        <dbReference type="Proteomes" id="UP001149140"/>
    </source>
</evidence>
<evidence type="ECO:0000313" key="2">
    <source>
        <dbReference type="EMBL" id="MDA0162528.1"/>
    </source>
</evidence>
<evidence type="ECO:0000259" key="1">
    <source>
        <dbReference type="SMART" id="SM00481"/>
    </source>
</evidence>
<dbReference type="AlphaFoldDB" id="A0A9X3MWB9"/>
<dbReference type="GO" id="GO:0005829">
    <property type="term" value="C:cytosol"/>
    <property type="evidence" value="ECO:0007669"/>
    <property type="project" value="TreeGrafter"/>
</dbReference>
<dbReference type="SMART" id="SM00481">
    <property type="entry name" value="POLIIIAc"/>
    <property type="match status" value="1"/>
</dbReference>